<organism evidence="1 2">
    <name type="scientific">Coemansia furcata</name>
    <dbReference type="NCBI Taxonomy" id="417177"/>
    <lineage>
        <taxon>Eukaryota</taxon>
        <taxon>Fungi</taxon>
        <taxon>Fungi incertae sedis</taxon>
        <taxon>Zoopagomycota</taxon>
        <taxon>Kickxellomycotina</taxon>
        <taxon>Kickxellomycetes</taxon>
        <taxon>Kickxellales</taxon>
        <taxon>Kickxellaceae</taxon>
        <taxon>Coemansia</taxon>
    </lineage>
</organism>
<sequence>MTLATELKAYQQLQAYYDAGGKDIDMRQLFSQDSGRFSKYSRALQLSSLDGKHSTELLIDFSKNRVDDKTFGLLLDLAREAKLEEYREKMFTGEHINVTEDRAVLHVALRNVGNTPIYEDGKDVMPDVNAVLNHMKEFSEEIRSGAWKGYTGKRITDVVNIGIGGSDLGPVMVTEALKKFSQPGLNVHFVSNVDGTHLAEAVKELNPETTLFIIASKTFTTQETLTNAQSAKEWFLATAKD</sequence>
<reference evidence="1" key="1">
    <citation type="submission" date="2022-07" db="EMBL/GenBank/DDBJ databases">
        <title>Phylogenomic reconstructions and comparative analyses of Kickxellomycotina fungi.</title>
        <authorList>
            <person name="Reynolds N.K."/>
            <person name="Stajich J.E."/>
            <person name="Barry K."/>
            <person name="Grigoriev I.V."/>
            <person name="Crous P."/>
            <person name="Smith M.E."/>
        </authorList>
    </citation>
    <scope>NUCLEOTIDE SEQUENCE</scope>
    <source>
        <strain evidence="1">CBS 102833</strain>
    </source>
</reference>
<dbReference type="Proteomes" id="UP001140096">
    <property type="component" value="Unassembled WGS sequence"/>
</dbReference>
<comment type="caution">
    <text evidence="1">The sequence shown here is derived from an EMBL/GenBank/DDBJ whole genome shotgun (WGS) entry which is preliminary data.</text>
</comment>
<dbReference type="EMBL" id="JANBUP010003042">
    <property type="protein sequence ID" value="KAJ2798082.1"/>
    <property type="molecule type" value="Genomic_DNA"/>
</dbReference>
<keyword evidence="1" id="KW-0413">Isomerase</keyword>
<evidence type="ECO:0000313" key="2">
    <source>
        <dbReference type="Proteomes" id="UP001140096"/>
    </source>
</evidence>
<protein>
    <submittedName>
        <fullName evidence="1">Glucose-6-phosphate isomerase</fullName>
        <ecNumber evidence="1">5.3.1.9</ecNumber>
    </submittedName>
</protein>
<feature type="non-terminal residue" evidence="1">
    <location>
        <position position="241"/>
    </location>
</feature>
<gene>
    <name evidence="1" type="primary">PGI1</name>
    <name evidence="1" type="ORF">H4S07_005783</name>
</gene>
<evidence type="ECO:0000313" key="1">
    <source>
        <dbReference type="EMBL" id="KAJ2798082.1"/>
    </source>
</evidence>
<keyword evidence="2" id="KW-1185">Reference proteome</keyword>
<dbReference type="EC" id="5.3.1.9" evidence="1"/>
<proteinExistence type="predicted"/>
<name>A0ACC1KZ59_9FUNG</name>
<accession>A0ACC1KZ59</accession>